<dbReference type="RefSeq" id="WP_053596772.1">
    <property type="nucleotide sequence ID" value="NZ_CP067341.1"/>
</dbReference>
<reference evidence="1 2" key="1">
    <citation type="submission" date="2020-01" db="EMBL/GenBank/DDBJ databases">
        <authorList>
            <person name="Liu G."/>
            <person name="Liu B."/>
        </authorList>
    </citation>
    <scope>NUCLEOTIDE SEQUENCE [LARGE SCALE GENOMIC DNA]</scope>
    <source>
        <strain evidence="1 2">FJAT-51161</strain>
    </source>
</reference>
<evidence type="ECO:0000313" key="2">
    <source>
        <dbReference type="Proteomes" id="UP000596049"/>
    </source>
</evidence>
<organism evidence="1 2">
    <name type="scientific">Lysinibacillus agricola</name>
    <dbReference type="NCBI Taxonomy" id="2590012"/>
    <lineage>
        <taxon>Bacteria</taxon>
        <taxon>Bacillati</taxon>
        <taxon>Bacillota</taxon>
        <taxon>Bacilli</taxon>
        <taxon>Bacillales</taxon>
        <taxon>Bacillaceae</taxon>
        <taxon>Lysinibacillus</taxon>
    </lineage>
</organism>
<keyword evidence="2" id="KW-1185">Reference proteome</keyword>
<evidence type="ECO:0008006" key="3">
    <source>
        <dbReference type="Google" id="ProtNLM"/>
    </source>
</evidence>
<dbReference type="Proteomes" id="UP000596049">
    <property type="component" value="Chromosome"/>
</dbReference>
<protein>
    <recommendedName>
        <fullName evidence="3">DNA helicase</fullName>
    </recommendedName>
</protein>
<proteinExistence type="predicted"/>
<accession>A0ABX7ALG0</accession>
<evidence type="ECO:0000313" key="1">
    <source>
        <dbReference type="EMBL" id="QQP10723.1"/>
    </source>
</evidence>
<sequence>MKNILVIAENSKVIQEVINQVKLNVPREKLYQVSSSRYEAEITGADFKLRVVLKDSKNDEFAYDEIYEYTFNSLLEVQLFGAVKALVKRLSPEESPITIIGQFISKFESENPVKVKKEFNISSIPLQLLTKVDTGTTNKEIDYILSTIRSINNEGFYITSKEGSELSRIESLLEDRIKESLKDGDYKTLESSVRLLQRIKDAYRKVKLSCSIG</sequence>
<name>A0ABX7ALG0_9BACI</name>
<gene>
    <name evidence="1" type="ORF">FJQ98_15865</name>
</gene>
<dbReference type="EMBL" id="CP067341">
    <property type="protein sequence ID" value="QQP10723.1"/>
    <property type="molecule type" value="Genomic_DNA"/>
</dbReference>